<dbReference type="GeneID" id="17266872"/>
<feature type="compositionally biased region" description="Basic and acidic residues" evidence="1">
    <location>
        <begin position="77"/>
        <end position="91"/>
    </location>
</feature>
<feature type="compositionally biased region" description="Basic and acidic residues" evidence="1">
    <location>
        <begin position="53"/>
        <end position="62"/>
    </location>
</feature>
<feature type="region of interest" description="Disordered" evidence="1">
    <location>
        <begin position="1"/>
        <end position="112"/>
    </location>
</feature>
<evidence type="ECO:0000313" key="2">
    <source>
        <dbReference type="EnsemblProtists" id="EOD21326"/>
    </source>
</evidence>
<reference evidence="2" key="2">
    <citation type="submission" date="2024-10" db="UniProtKB">
        <authorList>
            <consortium name="EnsemblProtists"/>
        </authorList>
    </citation>
    <scope>IDENTIFICATION</scope>
</reference>
<sequence>DTACQAACSRGPRAHGLCLAPPGAGEAGAREPGRVPRRQVGLHRGHHARGHHRGDPDGGDLRRVRHSRRQAGPQQVRADHRAASPRQEARRGRGGGRLRLLDPAKQPAEAPPLGRAARPALLLHRGARPARQDAQERARGALGAARHFVGSGLERVGVARYGLAPPRAVGAVARGEPRDGARDGGQGILKEFCANV</sequence>
<dbReference type="RefSeq" id="XP_005773755.1">
    <property type="nucleotide sequence ID" value="XM_005773698.1"/>
</dbReference>
<protein>
    <submittedName>
        <fullName evidence="2">Uncharacterized protein</fullName>
    </submittedName>
</protein>
<dbReference type="EnsemblProtists" id="EOD21326">
    <property type="protein sequence ID" value="EOD21326"/>
    <property type="gene ID" value="EMIHUDRAFT_458404"/>
</dbReference>
<dbReference type="KEGG" id="ehx:EMIHUDRAFT_458404"/>
<feature type="compositionally biased region" description="Basic residues" evidence="1">
    <location>
        <begin position="35"/>
        <end position="52"/>
    </location>
</feature>
<evidence type="ECO:0000256" key="1">
    <source>
        <dbReference type="SAM" id="MobiDB-lite"/>
    </source>
</evidence>
<dbReference type="HOGENOM" id="CLU_1393476_0_0_1"/>
<dbReference type="PaxDb" id="2903-EOD21326"/>
<proteinExistence type="predicted"/>
<name>A0A0D3JCU1_EMIH1</name>
<organism evidence="2 3">
    <name type="scientific">Emiliania huxleyi (strain CCMP1516)</name>
    <dbReference type="NCBI Taxonomy" id="280463"/>
    <lineage>
        <taxon>Eukaryota</taxon>
        <taxon>Haptista</taxon>
        <taxon>Haptophyta</taxon>
        <taxon>Prymnesiophyceae</taxon>
        <taxon>Isochrysidales</taxon>
        <taxon>Noelaerhabdaceae</taxon>
        <taxon>Emiliania</taxon>
    </lineage>
</organism>
<accession>A0A0D3JCU1</accession>
<dbReference type="Proteomes" id="UP000013827">
    <property type="component" value="Unassembled WGS sequence"/>
</dbReference>
<keyword evidence="3" id="KW-1185">Reference proteome</keyword>
<evidence type="ECO:0000313" key="3">
    <source>
        <dbReference type="Proteomes" id="UP000013827"/>
    </source>
</evidence>
<dbReference type="AlphaFoldDB" id="A0A0D3JCU1"/>
<reference evidence="3" key="1">
    <citation type="journal article" date="2013" name="Nature">
        <title>Pan genome of the phytoplankton Emiliania underpins its global distribution.</title>
        <authorList>
            <person name="Read B.A."/>
            <person name="Kegel J."/>
            <person name="Klute M.J."/>
            <person name="Kuo A."/>
            <person name="Lefebvre S.C."/>
            <person name="Maumus F."/>
            <person name="Mayer C."/>
            <person name="Miller J."/>
            <person name="Monier A."/>
            <person name="Salamov A."/>
            <person name="Young J."/>
            <person name="Aguilar M."/>
            <person name="Claverie J.M."/>
            <person name="Frickenhaus S."/>
            <person name="Gonzalez K."/>
            <person name="Herman E.K."/>
            <person name="Lin Y.C."/>
            <person name="Napier J."/>
            <person name="Ogata H."/>
            <person name="Sarno A.F."/>
            <person name="Shmutz J."/>
            <person name="Schroeder D."/>
            <person name="de Vargas C."/>
            <person name="Verret F."/>
            <person name="von Dassow P."/>
            <person name="Valentin K."/>
            <person name="Van de Peer Y."/>
            <person name="Wheeler G."/>
            <person name="Dacks J.B."/>
            <person name="Delwiche C.F."/>
            <person name="Dyhrman S.T."/>
            <person name="Glockner G."/>
            <person name="John U."/>
            <person name="Richards T."/>
            <person name="Worden A.Z."/>
            <person name="Zhang X."/>
            <person name="Grigoriev I.V."/>
            <person name="Allen A.E."/>
            <person name="Bidle K."/>
            <person name="Borodovsky M."/>
            <person name="Bowler C."/>
            <person name="Brownlee C."/>
            <person name="Cock J.M."/>
            <person name="Elias M."/>
            <person name="Gladyshev V.N."/>
            <person name="Groth M."/>
            <person name="Guda C."/>
            <person name="Hadaegh A."/>
            <person name="Iglesias-Rodriguez M.D."/>
            <person name="Jenkins J."/>
            <person name="Jones B.M."/>
            <person name="Lawson T."/>
            <person name="Leese F."/>
            <person name="Lindquist E."/>
            <person name="Lobanov A."/>
            <person name="Lomsadze A."/>
            <person name="Malik S.B."/>
            <person name="Marsh M.E."/>
            <person name="Mackinder L."/>
            <person name="Mock T."/>
            <person name="Mueller-Roeber B."/>
            <person name="Pagarete A."/>
            <person name="Parker M."/>
            <person name="Probert I."/>
            <person name="Quesneville H."/>
            <person name="Raines C."/>
            <person name="Rensing S.A."/>
            <person name="Riano-Pachon D.M."/>
            <person name="Richier S."/>
            <person name="Rokitta S."/>
            <person name="Shiraiwa Y."/>
            <person name="Soanes D.M."/>
            <person name="van der Giezen M."/>
            <person name="Wahlund T.M."/>
            <person name="Williams B."/>
            <person name="Wilson W."/>
            <person name="Wolfe G."/>
            <person name="Wurch L.L."/>
        </authorList>
    </citation>
    <scope>NUCLEOTIDE SEQUENCE</scope>
</reference>